<feature type="domain" description="Ionotropic glutamate receptor C-terminal" evidence="4">
    <location>
        <begin position="48"/>
        <end position="266"/>
    </location>
</feature>
<evidence type="ECO:0000259" key="3">
    <source>
        <dbReference type="SMART" id="SM00062"/>
    </source>
</evidence>
<dbReference type="GO" id="GO:0016020">
    <property type="term" value="C:membrane"/>
    <property type="evidence" value="ECO:0007669"/>
    <property type="project" value="InterPro"/>
</dbReference>
<dbReference type="PROSITE" id="PS51257">
    <property type="entry name" value="PROKAR_LIPOPROTEIN"/>
    <property type="match status" value="1"/>
</dbReference>
<dbReference type="Gene3D" id="3.40.190.10">
    <property type="entry name" value="Periplasmic binding protein-like II"/>
    <property type="match status" value="2"/>
</dbReference>
<dbReference type="SMART" id="SM00062">
    <property type="entry name" value="PBPb"/>
    <property type="match status" value="1"/>
</dbReference>
<proteinExistence type="predicted"/>
<dbReference type="Pfam" id="PF00497">
    <property type="entry name" value="SBP_bac_3"/>
    <property type="match status" value="1"/>
</dbReference>
<organism evidence="5">
    <name type="scientific">uncultured Nocardioidaceae bacterium</name>
    <dbReference type="NCBI Taxonomy" id="253824"/>
    <lineage>
        <taxon>Bacteria</taxon>
        <taxon>Bacillati</taxon>
        <taxon>Actinomycetota</taxon>
        <taxon>Actinomycetes</taxon>
        <taxon>Propionibacteriales</taxon>
        <taxon>Nocardioidaceae</taxon>
        <taxon>environmental samples</taxon>
    </lineage>
</organism>
<accession>A0A6J4KV29</accession>
<dbReference type="SUPFAM" id="SSF53850">
    <property type="entry name" value="Periplasmic binding protein-like II"/>
    <property type="match status" value="1"/>
</dbReference>
<gene>
    <name evidence="5" type="ORF">AVDCRST_MAG36-130</name>
</gene>
<feature type="signal peptide" evidence="2">
    <location>
        <begin position="1"/>
        <end position="25"/>
    </location>
</feature>
<evidence type="ECO:0000313" key="5">
    <source>
        <dbReference type="EMBL" id="CAA9316248.1"/>
    </source>
</evidence>
<dbReference type="SMART" id="SM00079">
    <property type="entry name" value="PBPe"/>
    <property type="match status" value="1"/>
</dbReference>
<sequence>MTTRSTRSLLAGAGLALAVSLTGCGSDPETPDTGTGSGSGLQTLEEGTLKVCSDIPYAPFDILEGDTFTGFDGDLVNEIATGLDLELVVQDSGFDSLQSGLALNSGQCDMAASAMTITPEREENLDFTEGYYDSEQSLLVPSGSDVASIDDLTGKRVGVQQGTTGKTFTEENAPDDAEIVSFPSDAEMFNAIKAGQVDALLQDLPVNIAHAEDGDFEIVEKFDTGEQYGFAVKQDNTALVEAIDGELTRMRDDGTYDKIYDSYFATD</sequence>
<evidence type="ECO:0000256" key="2">
    <source>
        <dbReference type="SAM" id="SignalP"/>
    </source>
</evidence>
<protein>
    <submittedName>
        <fullName evidence="5">ABC transporter, substrate-binding protein (Cluster 3, basic aa/glutamine/opines)</fullName>
    </submittedName>
</protein>
<dbReference type="PANTHER" id="PTHR35936">
    <property type="entry name" value="MEMBRANE-BOUND LYTIC MUREIN TRANSGLYCOSYLASE F"/>
    <property type="match status" value="1"/>
</dbReference>
<dbReference type="PANTHER" id="PTHR35936:SF17">
    <property type="entry name" value="ARGININE-BINDING EXTRACELLULAR PROTEIN ARTP"/>
    <property type="match status" value="1"/>
</dbReference>
<dbReference type="InterPro" id="IPR001638">
    <property type="entry name" value="Solute-binding_3/MltF_N"/>
</dbReference>
<evidence type="ECO:0000256" key="1">
    <source>
        <dbReference type="ARBA" id="ARBA00022729"/>
    </source>
</evidence>
<dbReference type="EMBL" id="CADCUH010000011">
    <property type="protein sequence ID" value="CAA9316248.1"/>
    <property type="molecule type" value="Genomic_DNA"/>
</dbReference>
<reference evidence="5" key="1">
    <citation type="submission" date="2020-02" db="EMBL/GenBank/DDBJ databases">
        <authorList>
            <person name="Meier V. D."/>
        </authorList>
    </citation>
    <scope>NUCLEOTIDE SEQUENCE</scope>
    <source>
        <strain evidence="5">AVDCRST_MAG36</strain>
    </source>
</reference>
<dbReference type="AlphaFoldDB" id="A0A6J4KV29"/>
<evidence type="ECO:0000259" key="4">
    <source>
        <dbReference type="SMART" id="SM00079"/>
    </source>
</evidence>
<keyword evidence="1 2" id="KW-0732">Signal</keyword>
<feature type="domain" description="Solute-binding protein family 3/N-terminal" evidence="3">
    <location>
        <begin position="48"/>
        <end position="267"/>
    </location>
</feature>
<dbReference type="GO" id="GO:0015276">
    <property type="term" value="F:ligand-gated monoatomic ion channel activity"/>
    <property type="evidence" value="ECO:0007669"/>
    <property type="project" value="InterPro"/>
</dbReference>
<name>A0A6J4KV29_9ACTN</name>
<feature type="chain" id="PRO_5038495380" evidence="2">
    <location>
        <begin position="26"/>
        <end position="267"/>
    </location>
</feature>
<dbReference type="CDD" id="cd13530">
    <property type="entry name" value="PBP2_peptides_like"/>
    <property type="match status" value="1"/>
</dbReference>
<dbReference type="InterPro" id="IPR001320">
    <property type="entry name" value="Iontro_rcpt_C"/>
</dbReference>